<feature type="transmembrane region" description="Helical" evidence="12">
    <location>
        <begin position="183"/>
        <end position="201"/>
    </location>
</feature>
<feature type="transmembrane region" description="Helical" evidence="12">
    <location>
        <begin position="6"/>
        <end position="23"/>
    </location>
</feature>
<evidence type="ECO:0000256" key="8">
    <source>
        <dbReference type="ARBA" id="ARBA00022985"/>
    </source>
</evidence>
<keyword evidence="8" id="KW-0448">Lipopolysaccharide biosynthesis</keyword>
<keyword evidence="3" id="KW-1003">Cell membrane</keyword>
<gene>
    <name evidence="14" type="ORF">D7I47_07280</name>
</gene>
<feature type="transmembrane region" description="Helical" evidence="12">
    <location>
        <begin position="151"/>
        <end position="171"/>
    </location>
</feature>
<keyword evidence="5" id="KW-0997">Cell inner membrane</keyword>
<keyword evidence="11 12" id="KW-0472">Membrane</keyword>
<dbReference type="AlphaFoldDB" id="A0A387BAB4"/>
<keyword evidence="4" id="KW-0444">Lipid biosynthesis</keyword>
<dbReference type="Pfam" id="PF00892">
    <property type="entry name" value="EamA"/>
    <property type="match status" value="1"/>
</dbReference>
<dbReference type="Gene3D" id="1.10.3730.20">
    <property type="match status" value="1"/>
</dbReference>
<dbReference type="EMBL" id="CP032630">
    <property type="protein sequence ID" value="AYF98076.1"/>
    <property type="molecule type" value="Genomic_DNA"/>
</dbReference>
<dbReference type="KEGG" id="lyd:D7I47_07280"/>
<evidence type="ECO:0000313" key="14">
    <source>
        <dbReference type="EMBL" id="AYF98076.1"/>
    </source>
</evidence>
<proteinExistence type="inferred from homology"/>
<feature type="transmembrane region" description="Helical" evidence="12">
    <location>
        <begin position="221"/>
        <end position="241"/>
    </location>
</feature>
<evidence type="ECO:0000256" key="4">
    <source>
        <dbReference type="ARBA" id="ARBA00022516"/>
    </source>
</evidence>
<keyword evidence="6" id="KW-0441">Lipid A biosynthesis</keyword>
<evidence type="ECO:0000256" key="11">
    <source>
        <dbReference type="ARBA" id="ARBA00023136"/>
    </source>
</evidence>
<accession>A0A387BAB4</accession>
<evidence type="ECO:0000256" key="1">
    <source>
        <dbReference type="ARBA" id="ARBA00004651"/>
    </source>
</evidence>
<keyword evidence="7 12" id="KW-0812">Transmembrane</keyword>
<feature type="transmembrane region" description="Helical" evidence="12">
    <location>
        <begin position="120"/>
        <end position="139"/>
    </location>
</feature>
<keyword evidence="10" id="KW-0443">Lipid metabolism</keyword>
<evidence type="ECO:0000256" key="9">
    <source>
        <dbReference type="ARBA" id="ARBA00022989"/>
    </source>
</evidence>
<protein>
    <recommendedName>
        <fullName evidence="13">EamA domain-containing protein</fullName>
    </recommendedName>
</protein>
<feature type="transmembrane region" description="Helical" evidence="12">
    <location>
        <begin position="30"/>
        <end position="48"/>
    </location>
</feature>
<comment type="subcellular location">
    <subcellularLocation>
        <location evidence="1">Cell membrane</location>
        <topology evidence="1">Multi-pass membrane protein</topology>
    </subcellularLocation>
</comment>
<evidence type="ECO:0000256" key="2">
    <source>
        <dbReference type="ARBA" id="ARBA00007362"/>
    </source>
</evidence>
<evidence type="ECO:0000256" key="6">
    <source>
        <dbReference type="ARBA" id="ARBA00022556"/>
    </source>
</evidence>
<dbReference type="PANTHER" id="PTHR30561">
    <property type="entry name" value="SMR FAMILY PROTON-DEPENDENT DRUG EFFLUX TRANSPORTER SUGE"/>
    <property type="match status" value="1"/>
</dbReference>
<dbReference type="InterPro" id="IPR037185">
    <property type="entry name" value="EmrE-like"/>
</dbReference>
<evidence type="ECO:0000256" key="3">
    <source>
        <dbReference type="ARBA" id="ARBA00022475"/>
    </source>
</evidence>
<evidence type="ECO:0000256" key="12">
    <source>
        <dbReference type="SAM" id="Phobius"/>
    </source>
</evidence>
<feature type="transmembrane region" description="Helical" evidence="12">
    <location>
        <begin position="60"/>
        <end position="81"/>
    </location>
</feature>
<feature type="transmembrane region" description="Helical" evidence="12">
    <location>
        <begin position="93"/>
        <end position="114"/>
    </location>
</feature>
<dbReference type="GO" id="GO:0005886">
    <property type="term" value="C:plasma membrane"/>
    <property type="evidence" value="ECO:0007669"/>
    <property type="project" value="UniProtKB-SubCell"/>
</dbReference>
<feature type="domain" description="EamA" evidence="13">
    <location>
        <begin position="155"/>
        <end position="288"/>
    </location>
</feature>
<evidence type="ECO:0000256" key="10">
    <source>
        <dbReference type="ARBA" id="ARBA00023098"/>
    </source>
</evidence>
<feature type="transmembrane region" description="Helical" evidence="12">
    <location>
        <begin position="270"/>
        <end position="288"/>
    </location>
</feature>
<dbReference type="InterPro" id="IPR000390">
    <property type="entry name" value="Small_drug/metabolite_transptr"/>
</dbReference>
<dbReference type="GO" id="GO:0022857">
    <property type="term" value="F:transmembrane transporter activity"/>
    <property type="evidence" value="ECO:0007669"/>
    <property type="project" value="InterPro"/>
</dbReference>
<evidence type="ECO:0000313" key="15">
    <source>
        <dbReference type="Proteomes" id="UP000278886"/>
    </source>
</evidence>
<sequence>MSVEAVLLVLGAAVSHAAWNVLAHRSSGGGMLFLWGAAVSATVLWAPLIPLTGGIPTEQLGGFLLGIGVSGVLHVAYMLVLQRGYALGNLSTVYATARGTGPLLTVIVAIAVLGERPAPFALAGVLAIVVGVVALGIVDRPPALPGSRRRIDPALVAGALTGVSIAAYTLWDAHAIRSWQIPPVAFMVGCTFLEIPLYTLALRSRTREAVRLLRERWRTMLAFGILSPLSYILVLTAVTIAPVSLVAPMREVSVVLVSLFGALVLREGNAMWRVASAGVVVTGVLLIAL</sequence>
<dbReference type="SUPFAM" id="SSF103481">
    <property type="entry name" value="Multidrug resistance efflux transporter EmrE"/>
    <property type="match status" value="2"/>
</dbReference>
<comment type="similarity">
    <text evidence="2">Belongs to the EamA transporter family.</text>
</comment>
<evidence type="ECO:0000256" key="5">
    <source>
        <dbReference type="ARBA" id="ARBA00022519"/>
    </source>
</evidence>
<keyword evidence="15" id="KW-1185">Reference proteome</keyword>
<name>A0A387BAB4_9MICO</name>
<dbReference type="PANTHER" id="PTHR30561:SF9">
    <property type="entry name" value="4-AMINO-4-DEOXY-L-ARABINOSE-PHOSPHOUNDECAPRENOL FLIPPASE SUBUNIT ARNF-RELATED"/>
    <property type="match status" value="1"/>
</dbReference>
<organism evidence="14 15">
    <name type="scientific">Protaetiibacter intestinalis</name>
    <dbReference type="NCBI Taxonomy" id="2419774"/>
    <lineage>
        <taxon>Bacteria</taxon>
        <taxon>Bacillati</taxon>
        <taxon>Actinomycetota</taxon>
        <taxon>Actinomycetes</taxon>
        <taxon>Micrococcales</taxon>
        <taxon>Microbacteriaceae</taxon>
        <taxon>Protaetiibacter</taxon>
    </lineage>
</organism>
<dbReference type="OrthoDB" id="9783707at2"/>
<keyword evidence="9 12" id="KW-1133">Transmembrane helix</keyword>
<dbReference type="InterPro" id="IPR000620">
    <property type="entry name" value="EamA_dom"/>
</dbReference>
<evidence type="ECO:0000256" key="7">
    <source>
        <dbReference type="ARBA" id="ARBA00022692"/>
    </source>
</evidence>
<evidence type="ECO:0000259" key="13">
    <source>
        <dbReference type="Pfam" id="PF00892"/>
    </source>
</evidence>
<dbReference type="RefSeq" id="WP_120762424.1">
    <property type="nucleotide sequence ID" value="NZ_CP032630.1"/>
</dbReference>
<dbReference type="Proteomes" id="UP000278886">
    <property type="component" value="Chromosome"/>
</dbReference>
<dbReference type="GO" id="GO:0009103">
    <property type="term" value="P:lipopolysaccharide biosynthetic process"/>
    <property type="evidence" value="ECO:0007669"/>
    <property type="project" value="UniProtKB-KW"/>
</dbReference>
<reference evidence="15" key="1">
    <citation type="submission" date="2018-09" db="EMBL/GenBank/DDBJ databases">
        <title>Genome sequencing of strain 2DFWR-13.</title>
        <authorList>
            <person name="Heo J."/>
            <person name="Kim S.-J."/>
            <person name="Kwon S.-W."/>
        </authorList>
    </citation>
    <scope>NUCLEOTIDE SEQUENCE [LARGE SCALE GENOMIC DNA]</scope>
    <source>
        <strain evidence="15">2DFWR-13</strain>
    </source>
</reference>